<keyword evidence="6 9" id="KW-0227">DNA damage</keyword>
<dbReference type="EMBL" id="JACHFZ010000003">
    <property type="protein sequence ID" value="MBB5292306.1"/>
    <property type="molecule type" value="Genomic_DNA"/>
</dbReference>
<dbReference type="InterPro" id="IPR036631">
    <property type="entry name" value="MGMT_N_sf"/>
</dbReference>
<accession>A0A7W8MHT7</accession>
<dbReference type="SUPFAM" id="SSF46767">
    <property type="entry name" value="Methylated DNA-protein cysteine methyltransferase, C-terminal domain"/>
    <property type="match status" value="1"/>
</dbReference>
<dbReference type="GO" id="GO:0006307">
    <property type="term" value="P:DNA alkylation repair"/>
    <property type="evidence" value="ECO:0007669"/>
    <property type="project" value="UniProtKB-UniRule"/>
</dbReference>
<keyword evidence="4 9" id="KW-0489">Methyltransferase</keyword>
<dbReference type="InterPro" id="IPR001497">
    <property type="entry name" value="MethylDNA_cys_MeTrfase_AS"/>
</dbReference>
<evidence type="ECO:0000256" key="7">
    <source>
        <dbReference type="ARBA" id="ARBA00023204"/>
    </source>
</evidence>
<dbReference type="GO" id="GO:0032259">
    <property type="term" value="P:methylation"/>
    <property type="evidence" value="ECO:0007669"/>
    <property type="project" value="UniProtKB-KW"/>
</dbReference>
<organism evidence="11 12">
    <name type="scientific">Brevundimonas basaltis</name>
    <dbReference type="NCBI Taxonomy" id="472166"/>
    <lineage>
        <taxon>Bacteria</taxon>
        <taxon>Pseudomonadati</taxon>
        <taxon>Pseudomonadota</taxon>
        <taxon>Alphaproteobacteria</taxon>
        <taxon>Caulobacterales</taxon>
        <taxon>Caulobacteraceae</taxon>
        <taxon>Brevundimonas</taxon>
    </lineage>
</organism>
<evidence type="ECO:0000313" key="11">
    <source>
        <dbReference type="EMBL" id="MBB5292306.1"/>
    </source>
</evidence>
<dbReference type="PANTHER" id="PTHR10815">
    <property type="entry name" value="METHYLATED-DNA--PROTEIN-CYSTEINE METHYLTRANSFERASE"/>
    <property type="match status" value="1"/>
</dbReference>
<evidence type="ECO:0000256" key="8">
    <source>
        <dbReference type="ARBA" id="ARBA00049348"/>
    </source>
</evidence>
<keyword evidence="5 9" id="KW-0808">Transferase</keyword>
<keyword evidence="7 9" id="KW-0234">DNA repair</keyword>
<dbReference type="FunFam" id="1.10.10.10:FF:000214">
    <property type="entry name" value="Methylated-DNA--protein-cysteine methyltransferase"/>
    <property type="match status" value="1"/>
</dbReference>
<evidence type="ECO:0000256" key="9">
    <source>
        <dbReference type="HAMAP-Rule" id="MF_00772"/>
    </source>
</evidence>
<comment type="similarity">
    <text evidence="2 9">Belongs to the MGMT family.</text>
</comment>
<dbReference type="Gene3D" id="1.10.10.10">
    <property type="entry name" value="Winged helix-like DNA-binding domain superfamily/Winged helix DNA-binding domain"/>
    <property type="match status" value="1"/>
</dbReference>
<evidence type="ECO:0000313" key="12">
    <source>
        <dbReference type="Proteomes" id="UP000566663"/>
    </source>
</evidence>
<dbReference type="NCBIfam" id="TIGR00589">
    <property type="entry name" value="ogt"/>
    <property type="match status" value="1"/>
</dbReference>
<evidence type="ECO:0000256" key="6">
    <source>
        <dbReference type="ARBA" id="ARBA00022763"/>
    </source>
</evidence>
<comment type="miscellaneous">
    <text evidence="9">This enzyme catalyzes only one turnover and therefore is not strictly catalytic. According to one definition, an enzyme is a biocatalyst that acts repeatedly and over many reaction cycles.</text>
</comment>
<dbReference type="Pfam" id="PF01035">
    <property type="entry name" value="DNA_binding_1"/>
    <property type="match status" value="1"/>
</dbReference>
<dbReference type="InterPro" id="IPR023546">
    <property type="entry name" value="MGMT"/>
</dbReference>
<dbReference type="InterPro" id="IPR036388">
    <property type="entry name" value="WH-like_DNA-bd_sf"/>
</dbReference>
<dbReference type="InterPro" id="IPR014048">
    <property type="entry name" value="MethylDNA_cys_MeTrfase_DNA-bd"/>
</dbReference>
<evidence type="ECO:0000256" key="3">
    <source>
        <dbReference type="ARBA" id="ARBA00022490"/>
    </source>
</evidence>
<comment type="function">
    <text evidence="9">Involved in the cellular defense against the biological effects of O6-methylguanine (O6-MeG) and O4-methylthymine (O4-MeT) in DNA. Repairs the methylated nucleobase in DNA by stoichiometrically transferring the methyl group to a cysteine residue in the enzyme. This is a suicide reaction: the enzyme is irreversibly inactivated.</text>
</comment>
<dbReference type="InterPro" id="IPR036217">
    <property type="entry name" value="MethylDNA_cys_MeTrfase_DNAb"/>
</dbReference>
<dbReference type="AlphaFoldDB" id="A0A7W8MHT7"/>
<dbReference type="RefSeq" id="WP_246347518.1">
    <property type="nucleotide sequence ID" value="NZ_BAAAFF010000002.1"/>
</dbReference>
<dbReference type="GO" id="GO:0003908">
    <property type="term" value="F:methylated-DNA-[protein]-cysteine S-methyltransferase activity"/>
    <property type="evidence" value="ECO:0007669"/>
    <property type="project" value="UniProtKB-UniRule"/>
</dbReference>
<dbReference type="PANTHER" id="PTHR10815:SF5">
    <property type="entry name" value="METHYLATED-DNA--PROTEIN-CYSTEINE METHYLTRANSFERASE"/>
    <property type="match status" value="1"/>
</dbReference>
<dbReference type="HAMAP" id="MF_00772">
    <property type="entry name" value="OGT"/>
    <property type="match status" value="1"/>
</dbReference>
<comment type="catalytic activity">
    <reaction evidence="8 9">
        <text>a 6-O-methyl-2'-deoxyguanosine in DNA + L-cysteinyl-[protein] = S-methyl-L-cysteinyl-[protein] + a 2'-deoxyguanosine in DNA</text>
        <dbReference type="Rhea" id="RHEA:24000"/>
        <dbReference type="Rhea" id="RHEA-COMP:10131"/>
        <dbReference type="Rhea" id="RHEA-COMP:10132"/>
        <dbReference type="Rhea" id="RHEA-COMP:11367"/>
        <dbReference type="Rhea" id="RHEA-COMP:11368"/>
        <dbReference type="ChEBI" id="CHEBI:29950"/>
        <dbReference type="ChEBI" id="CHEBI:82612"/>
        <dbReference type="ChEBI" id="CHEBI:85445"/>
        <dbReference type="ChEBI" id="CHEBI:85448"/>
        <dbReference type="EC" id="2.1.1.63"/>
    </reaction>
</comment>
<dbReference type="EC" id="2.1.1.63" evidence="9"/>
<dbReference type="PROSITE" id="PS00374">
    <property type="entry name" value="MGMT"/>
    <property type="match status" value="1"/>
</dbReference>
<feature type="domain" description="Methylated-DNA-[protein]-cysteine S-methyltransferase DNA binding" evidence="10">
    <location>
        <begin position="91"/>
        <end position="171"/>
    </location>
</feature>
<comment type="catalytic activity">
    <reaction evidence="1 9">
        <text>a 4-O-methyl-thymidine in DNA + L-cysteinyl-[protein] = a thymidine in DNA + S-methyl-L-cysteinyl-[protein]</text>
        <dbReference type="Rhea" id="RHEA:53428"/>
        <dbReference type="Rhea" id="RHEA-COMP:10131"/>
        <dbReference type="Rhea" id="RHEA-COMP:10132"/>
        <dbReference type="Rhea" id="RHEA-COMP:13555"/>
        <dbReference type="Rhea" id="RHEA-COMP:13556"/>
        <dbReference type="ChEBI" id="CHEBI:29950"/>
        <dbReference type="ChEBI" id="CHEBI:82612"/>
        <dbReference type="ChEBI" id="CHEBI:137386"/>
        <dbReference type="ChEBI" id="CHEBI:137387"/>
        <dbReference type="EC" id="2.1.1.63"/>
    </reaction>
</comment>
<proteinExistence type="inferred from homology"/>
<evidence type="ECO:0000256" key="2">
    <source>
        <dbReference type="ARBA" id="ARBA00008711"/>
    </source>
</evidence>
<dbReference type="CDD" id="cd06445">
    <property type="entry name" value="ATase"/>
    <property type="match status" value="1"/>
</dbReference>
<name>A0A7W8MHT7_9CAUL</name>
<dbReference type="GO" id="GO:0005737">
    <property type="term" value="C:cytoplasm"/>
    <property type="evidence" value="ECO:0007669"/>
    <property type="project" value="UniProtKB-SubCell"/>
</dbReference>
<comment type="subcellular location">
    <subcellularLocation>
        <location evidence="9">Cytoplasm</location>
    </subcellularLocation>
</comment>
<dbReference type="Proteomes" id="UP000566663">
    <property type="component" value="Unassembled WGS sequence"/>
</dbReference>
<evidence type="ECO:0000256" key="1">
    <source>
        <dbReference type="ARBA" id="ARBA00001286"/>
    </source>
</evidence>
<keyword evidence="12" id="KW-1185">Reference proteome</keyword>
<evidence type="ECO:0000259" key="10">
    <source>
        <dbReference type="Pfam" id="PF01035"/>
    </source>
</evidence>
<protein>
    <recommendedName>
        <fullName evidence="9">Methylated-DNA--protein-cysteine methyltransferase</fullName>
        <ecNumber evidence="9">2.1.1.63</ecNumber>
    </recommendedName>
    <alternativeName>
        <fullName evidence="9">6-O-methylguanine-DNA methyltransferase</fullName>
        <shortName evidence="9">MGMT</shortName>
    </alternativeName>
    <alternativeName>
        <fullName evidence="9">O-6-methylguanine-DNA-alkyltransferase</fullName>
    </alternativeName>
</protein>
<evidence type="ECO:0000256" key="5">
    <source>
        <dbReference type="ARBA" id="ARBA00022679"/>
    </source>
</evidence>
<feature type="active site" description="Nucleophile; methyl group acceptor" evidence="9">
    <location>
        <position position="142"/>
    </location>
</feature>
<comment type="caution">
    <text evidence="11">The sequence shown here is derived from an EMBL/GenBank/DDBJ whole genome shotgun (WGS) entry which is preliminary data.</text>
</comment>
<reference evidence="11 12" key="1">
    <citation type="submission" date="2020-08" db="EMBL/GenBank/DDBJ databases">
        <title>Genomic Encyclopedia of Type Strains, Phase IV (KMG-IV): sequencing the most valuable type-strain genomes for metagenomic binning, comparative biology and taxonomic classification.</title>
        <authorList>
            <person name="Goeker M."/>
        </authorList>
    </citation>
    <scope>NUCLEOTIDE SEQUENCE [LARGE SCALE GENOMIC DNA]</scope>
    <source>
        <strain evidence="11 12">DSM 25335</strain>
    </source>
</reference>
<sequence length="174" mass="18128">MRNTPPETLTLDRVATPVGEVLLVTDGEGAVRALDFADYEARMRHLLGRHSPGSVLTPGRAPEGVRRAVEAYFSGEVRALDGVAVKTGGTAFQKAVWAALRAIPAGETRSYGQLAAAIGSPKAVRAAGLANGQNPVAVIVPCHRVIGANGTLTGYAGGLERKRWLLAHEGVAVV</sequence>
<gene>
    <name evidence="11" type="ORF">HNQ67_001826</name>
</gene>
<dbReference type="SUPFAM" id="SSF53155">
    <property type="entry name" value="Methylated DNA-protein cysteine methyltransferase domain"/>
    <property type="match status" value="1"/>
</dbReference>
<evidence type="ECO:0000256" key="4">
    <source>
        <dbReference type="ARBA" id="ARBA00022603"/>
    </source>
</evidence>
<keyword evidence="3 9" id="KW-0963">Cytoplasm</keyword>